<dbReference type="HOGENOM" id="CLU_2172564_0_0_1"/>
<dbReference type="Gene3D" id="2.30.60.10">
    <property type="entry name" value="Cyanovirin-N"/>
    <property type="match status" value="1"/>
</dbReference>
<dbReference type="InterPro" id="IPR036673">
    <property type="entry name" value="Cyanovirin-N_sf"/>
</dbReference>
<dbReference type="Proteomes" id="UP000053989">
    <property type="component" value="Unassembled WGS sequence"/>
</dbReference>
<feature type="signal peptide" evidence="1">
    <location>
        <begin position="1"/>
        <end position="21"/>
    </location>
</feature>
<dbReference type="Pfam" id="PF08881">
    <property type="entry name" value="CVNH"/>
    <property type="match status" value="1"/>
</dbReference>
<reference evidence="4" key="2">
    <citation type="submission" date="2015-01" db="EMBL/GenBank/DDBJ databases">
        <title>Evolutionary Origins and Diversification of the Mycorrhizal Mutualists.</title>
        <authorList>
            <consortium name="DOE Joint Genome Institute"/>
            <consortium name="Mycorrhizal Genomics Consortium"/>
            <person name="Kohler A."/>
            <person name="Kuo A."/>
            <person name="Nagy L.G."/>
            <person name="Floudas D."/>
            <person name="Copeland A."/>
            <person name="Barry K.W."/>
            <person name="Cichocki N."/>
            <person name="Veneault-Fourrey C."/>
            <person name="LaButti K."/>
            <person name="Lindquist E.A."/>
            <person name="Lipzen A."/>
            <person name="Lundell T."/>
            <person name="Morin E."/>
            <person name="Murat C."/>
            <person name="Riley R."/>
            <person name="Ohm R."/>
            <person name="Sun H."/>
            <person name="Tunlid A."/>
            <person name="Henrissat B."/>
            <person name="Grigoriev I.V."/>
            <person name="Hibbett D.S."/>
            <person name="Martin F."/>
        </authorList>
    </citation>
    <scope>NUCLEOTIDE SEQUENCE [LARGE SCALE GENOMIC DNA]</scope>
    <source>
        <strain evidence="4">Foug A</strain>
    </source>
</reference>
<dbReference type="AlphaFoldDB" id="A0A0C3E8N3"/>
<keyword evidence="4" id="KW-1185">Reference proteome</keyword>
<reference evidence="3 4" key="1">
    <citation type="submission" date="2014-04" db="EMBL/GenBank/DDBJ databases">
        <authorList>
            <consortium name="DOE Joint Genome Institute"/>
            <person name="Kuo A."/>
            <person name="Kohler A."/>
            <person name="Nagy L.G."/>
            <person name="Floudas D."/>
            <person name="Copeland A."/>
            <person name="Barry K.W."/>
            <person name="Cichocki N."/>
            <person name="Veneault-Fourrey C."/>
            <person name="LaButti K."/>
            <person name="Lindquist E.A."/>
            <person name="Lipzen A."/>
            <person name="Lundell T."/>
            <person name="Morin E."/>
            <person name="Murat C."/>
            <person name="Sun H."/>
            <person name="Tunlid A."/>
            <person name="Henrissat B."/>
            <person name="Grigoriev I.V."/>
            <person name="Hibbett D.S."/>
            <person name="Martin F."/>
            <person name="Nordberg H.P."/>
            <person name="Cantor M.N."/>
            <person name="Hua S.X."/>
        </authorList>
    </citation>
    <scope>NUCLEOTIDE SEQUENCE [LARGE SCALE GENOMIC DNA]</scope>
    <source>
        <strain evidence="3 4">Foug A</strain>
    </source>
</reference>
<dbReference type="InterPro" id="IPR011058">
    <property type="entry name" value="Cyanovirin-N"/>
</dbReference>
<accession>A0A0C3E8N3</accession>
<evidence type="ECO:0000313" key="4">
    <source>
        <dbReference type="Proteomes" id="UP000053989"/>
    </source>
</evidence>
<keyword evidence="1" id="KW-0732">Signal</keyword>
<protein>
    <recommendedName>
        <fullName evidence="2">Cyanovirin-N domain-containing protein</fullName>
    </recommendedName>
</protein>
<evidence type="ECO:0000259" key="2">
    <source>
        <dbReference type="Pfam" id="PF08881"/>
    </source>
</evidence>
<name>A0A0C3E8N3_9AGAM</name>
<evidence type="ECO:0000256" key="1">
    <source>
        <dbReference type="SAM" id="SignalP"/>
    </source>
</evidence>
<dbReference type="OrthoDB" id="5239998at2759"/>
<proteinExistence type="predicted"/>
<gene>
    <name evidence="3" type="ORF">SCLCIDRAFT_1212813</name>
</gene>
<evidence type="ECO:0000313" key="3">
    <source>
        <dbReference type="EMBL" id="KIM64749.1"/>
    </source>
</evidence>
<organism evidence="3 4">
    <name type="scientific">Scleroderma citrinum Foug A</name>
    <dbReference type="NCBI Taxonomy" id="1036808"/>
    <lineage>
        <taxon>Eukaryota</taxon>
        <taxon>Fungi</taxon>
        <taxon>Dikarya</taxon>
        <taxon>Basidiomycota</taxon>
        <taxon>Agaricomycotina</taxon>
        <taxon>Agaricomycetes</taxon>
        <taxon>Agaricomycetidae</taxon>
        <taxon>Boletales</taxon>
        <taxon>Sclerodermatineae</taxon>
        <taxon>Sclerodermataceae</taxon>
        <taxon>Scleroderma</taxon>
    </lineage>
</organism>
<dbReference type="SUPFAM" id="SSF51322">
    <property type="entry name" value="Cyanovirin-N"/>
    <property type="match status" value="1"/>
</dbReference>
<feature type="chain" id="PRO_5002163747" description="Cyanovirin-N domain-containing protein" evidence="1">
    <location>
        <begin position="22"/>
        <end position="110"/>
    </location>
</feature>
<feature type="domain" description="Cyanovirin-N" evidence="2">
    <location>
        <begin position="28"/>
        <end position="72"/>
    </location>
</feature>
<dbReference type="EMBL" id="KN822026">
    <property type="protein sequence ID" value="KIM64749.1"/>
    <property type="molecule type" value="Genomic_DNA"/>
</dbReference>
<dbReference type="InParanoid" id="A0A0C3E8N3"/>
<sequence>MQFFTLSAALILAALSTRGSADSLTDWSYTCKNYYLSGSTLYATCKKENTQYDNTNLNLDKCVTNTNGVLFIIETAEIILRRAVAATSLAPPWSANARKRIRSRIRRPLI</sequence>